<dbReference type="HOGENOM" id="CLU_159258_0_2_7"/>
<dbReference type="Gene3D" id="1.20.5.1150">
    <property type="entry name" value="Ribosomal protein S8"/>
    <property type="match status" value="1"/>
</dbReference>
<dbReference type="GO" id="GO:1990904">
    <property type="term" value="C:ribonucleoprotein complex"/>
    <property type="evidence" value="ECO:0007669"/>
    <property type="project" value="UniProtKB-KW"/>
</dbReference>
<proteinExistence type="inferred from homology"/>
<dbReference type="HAMAP" id="MF_00358">
    <property type="entry name" value="Ribosomal_bS21"/>
    <property type="match status" value="1"/>
</dbReference>
<organism evidence="7 8">
    <name type="scientific">Desulfatibacillum aliphaticivorans</name>
    <dbReference type="NCBI Taxonomy" id="218208"/>
    <lineage>
        <taxon>Bacteria</taxon>
        <taxon>Pseudomonadati</taxon>
        <taxon>Thermodesulfobacteriota</taxon>
        <taxon>Desulfobacteria</taxon>
        <taxon>Desulfobacterales</taxon>
        <taxon>Desulfatibacillaceae</taxon>
        <taxon>Desulfatibacillum</taxon>
    </lineage>
</organism>
<reference evidence="7 8" key="1">
    <citation type="journal article" date="2012" name="Environ. Microbiol.">
        <title>The genome sequence of Desulfatibacillum alkenivorans AK-01: a blueprint for anaerobic alkane oxidation.</title>
        <authorList>
            <person name="Callaghan A.V."/>
            <person name="Morris B.E."/>
            <person name="Pereira I.A."/>
            <person name="McInerney M.J."/>
            <person name="Austin R.N."/>
            <person name="Groves J.T."/>
            <person name="Kukor J.J."/>
            <person name="Suflita J.M."/>
            <person name="Young L.Y."/>
            <person name="Zylstra G.J."/>
            <person name="Wawrik B."/>
        </authorList>
    </citation>
    <scope>NUCLEOTIDE SEQUENCE [LARGE SCALE GENOMIC DNA]</scope>
    <source>
        <strain evidence="7 8">AK-01</strain>
    </source>
</reference>
<keyword evidence="2 5" id="KW-0689">Ribosomal protein</keyword>
<accession>B8FMP5</accession>
<keyword evidence="8" id="KW-1185">Reference proteome</keyword>
<feature type="region of interest" description="Disordered" evidence="6">
    <location>
        <begin position="35"/>
        <end position="70"/>
    </location>
</feature>
<evidence type="ECO:0000256" key="6">
    <source>
        <dbReference type="SAM" id="MobiDB-lite"/>
    </source>
</evidence>
<dbReference type="GO" id="GO:0005840">
    <property type="term" value="C:ribosome"/>
    <property type="evidence" value="ECO:0007669"/>
    <property type="project" value="UniProtKB-KW"/>
</dbReference>
<dbReference type="EMBL" id="CP001322">
    <property type="protein sequence ID" value="ACL01912.1"/>
    <property type="molecule type" value="Genomic_DNA"/>
</dbReference>
<feature type="compositionally biased region" description="Basic residues" evidence="6">
    <location>
        <begin position="56"/>
        <end position="70"/>
    </location>
</feature>
<evidence type="ECO:0000313" key="7">
    <source>
        <dbReference type="EMBL" id="ACL01912.1"/>
    </source>
</evidence>
<dbReference type="Pfam" id="PF01165">
    <property type="entry name" value="Ribosomal_S21"/>
    <property type="match status" value="1"/>
</dbReference>
<comment type="similarity">
    <text evidence="1 5">Belongs to the bacterial ribosomal protein bS21 family.</text>
</comment>
<name>B8FMP5_DESAL</name>
<protein>
    <recommendedName>
        <fullName evidence="4 5">Small ribosomal subunit protein bS21</fullName>
    </recommendedName>
</protein>
<evidence type="ECO:0000256" key="3">
    <source>
        <dbReference type="ARBA" id="ARBA00023274"/>
    </source>
</evidence>
<dbReference type="InterPro" id="IPR038380">
    <property type="entry name" value="Ribosomal_bS21_sf"/>
</dbReference>
<evidence type="ECO:0000256" key="5">
    <source>
        <dbReference type="HAMAP-Rule" id="MF_00358"/>
    </source>
</evidence>
<dbReference type="InterPro" id="IPR001911">
    <property type="entry name" value="Ribosomal_bS21"/>
</dbReference>
<keyword evidence="3 5" id="KW-0687">Ribonucleoprotein</keyword>
<dbReference type="eggNOG" id="COG0828">
    <property type="taxonomic scope" value="Bacteria"/>
</dbReference>
<dbReference type="AlphaFoldDB" id="B8FMP5"/>
<feature type="compositionally biased region" description="Basic and acidic residues" evidence="6">
    <location>
        <begin position="37"/>
        <end position="55"/>
    </location>
</feature>
<dbReference type="GO" id="GO:0003735">
    <property type="term" value="F:structural constituent of ribosome"/>
    <property type="evidence" value="ECO:0007669"/>
    <property type="project" value="InterPro"/>
</dbReference>
<dbReference type="RefSeq" id="WP_012609352.1">
    <property type="nucleotide sequence ID" value="NC_011768.1"/>
</dbReference>
<gene>
    <name evidence="5" type="primary">rpsU</name>
    <name evidence="7" type="ordered locus">Dalk_0203</name>
</gene>
<dbReference type="GO" id="GO:0006412">
    <property type="term" value="P:translation"/>
    <property type="evidence" value="ECO:0007669"/>
    <property type="project" value="UniProtKB-UniRule"/>
</dbReference>
<sequence>MKDLEVKVFDNDLEKAMRVLKKKIQNDGLFRRLKMKKAYEKPSESRRRKQRESVRRLRSAARKARSRGRR</sequence>
<dbReference type="Proteomes" id="UP000000739">
    <property type="component" value="Chromosome"/>
</dbReference>
<evidence type="ECO:0000256" key="1">
    <source>
        <dbReference type="ARBA" id="ARBA00006640"/>
    </source>
</evidence>
<evidence type="ECO:0000256" key="4">
    <source>
        <dbReference type="ARBA" id="ARBA00035135"/>
    </source>
</evidence>
<dbReference type="NCBIfam" id="TIGR00030">
    <property type="entry name" value="S21p"/>
    <property type="match status" value="1"/>
</dbReference>
<evidence type="ECO:0000313" key="8">
    <source>
        <dbReference type="Proteomes" id="UP000000739"/>
    </source>
</evidence>
<evidence type="ECO:0000256" key="2">
    <source>
        <dbReference type="ARBA" id="ARBA00022980"/>
    </source>
</evidence>
<dbReference type="KEGG" id="dal:Dalk_0203"/>